<accession>A0A7S3NWV5</accession>
<evidence type="ECO:0000313" key="8">
    <source>
        <dbReference type="EMBL" id="CAE0383219.1"/>
    </source>
</evidence>
<dbReference type="GO" id="GO:0005737">
    <property type="term" value="C:cytoplasm"/>
    <property type="evidence" value="ECO:0007669"/>
    <property type="project" value="TreeGrafter"/>
</dbReference>
<feature type="region of interest" description="Disordered" evidence="7">
    <location>
        <begin position="288"/>
        <end position="343"/>
    </location>
</feature>
<dbReference type="InterPro" id="IPR042618">
    <property type="entry name" value="IQCG"/>
</dbReference>
<dbReference type="PANTHER" id="PTHR14871:SF1">
    <property type="entry name" value="DYNEIN REGULATORY COMPLEX PROTEIN 9"/>
    <property type="match status" value="1"/>
</dbReference>
<keyword evidence="4" id="KW-0206">Cytoskeleton</keyword>
<comment type="subcellular location">
    <subcellularLocation>
        <location evidence="2">Cell projection</location>
    </subcellularLocation>
    <subcellularLocation>
        <location evidence="1">Cytoplasm</location>
        <location evidence="1">Cytoskeleton</location>
    </subcellularLocation>
</comment>
<evidence type="ECO:0000256" key="4">
    <source>
        <dbReference type="ARBA" id="ARBA00023212"/>
    </source>
</evidence>
<dbReference type="GO" id="GO:0044782">
    <property type="term" value="P:cilium organization"/>
    <property type="evidence" value="ECO:0007669"/>
    <property type="project" value="TreeGrafter"/>
</dbReference>
<gene>
    <name evidence="8" type="ORF">ECRA1380_LOCUS8181</name>
</gene>
<sequence length="380" mass="45235">MNKLTALETFKIDVVFQETIQKLYFLDSLKSNMGSEMSEMMSEEISRVMTEQRNLEKKYARLGQQRSQLKGLQNKEKLQEVIEEIKETARELKDSTRALCRVLKDNPDINGNQIKIRNDRMELIAIAEDLLVQMKDLSYQKFKDTIIEGHENNEKLGKLRKEEKELQTKIKNITTEHNEKDEESLLEFEETEKEIKLLEKTLNDSKTDSDLLLKYLQDKADGEEICQLRGFEQKETVLEDEIRELEDKINREKQVSDKIKTFLLAKKQELENEAEEWDVKNKQETDKLTQEIKELEDKRKEDEERHREVQAQLENESAELERKKKEEEAQQRELERKKQENIARDNAARYLQDKWIWWDKVGRGLSKKGRKGKKKKKKKS</sequence>
<dbReference type="GO" id="GO:0031514">
    <property type="term" value="C:motile cilium"/>
    <property type="evidence" value="ECO:0007669"/>
    <property type="project" value="TreeGrafter"/>
</dbReference>
<dbReference type="EMBL" id="HBIK01017338">
    <property type="protein sequence ID" value="CAE0383219.1"/>
    <property type="molecule type" value="Transcribed_RNA"/>
</dbReference>
<organism evidence="8">
    <name type="scientific">Euplotes crassus</name>
    <dbReference type="NCBI Taxonomy" id="5936"/>
    <lineage>
        <taxon>Eukaryota</taxon>
        <taxon>Sar</taxon>
        <taxon>Alveolata</taxon>
        <taxon>Ciliophora</taxon>
        <taxon>Intramacronucleata</taxon>
        <taxon>Spirotrichea</taxon>
        <taxon>Hypotrichia</taxon>
        <taxon>Euplotida</taxon>
        <taxon>Euplotidae</taxon>
        <taxon>Moneuplotes</taxon>
    </lineage>
</organism>
<dbReference type="PANTHER" id="PTHR14871">
    <property type="entry name" value="DYNEIN REGULATORY COMPLEX PROTEIN 9"/>
    <property type="match status" value="1"/>
</dbReference>
<evidence type="ECO:0000256" key="7">
    <source>
        <dbReference type="SAM" id="MobiDB-lite"/>
    </source>
</evidence>
<reference evidence="8" key="1">
    <citation type="submission" date="2021-01" db="EMBL/GenBank/DDBJ databases">
        <authorList>
            <person name="Corre E."/>
            <person name="Pelletier E."/>
            <person name="Niang G."/>
            <person name="Scheremetjew M."/>
            <person name="Finn R."/>
            <person name="Kale V."/>
            <person name="Holt S."/>
            <person name="Cochrane G."/>
            <person name="Meng A."/>
            <person name="Brown T."/>
            <person name="Cohen L."/>
        </authorList>
    </citation>
    <scope>NUCLEOTIDE SEQUENCE</scope>
    <source>
        <strain evidence="8">CT5</strain>
    </source>
</reference>
<keyword evidence="5" id="KW-0966">Cell projection</keyword>
<keyword evidence="6" id="KW-0175">Coiled coil</keyword>
<evidence type="ECO:0000256" key="5">
    <source>
        <dbReference type="ARBA" id="ARBA00023273"/>
    </source>
</evidence>
<proteinExistence type="predicted"/>
<keyword evidence="3" id="KW-0963">Cytoplasm</keyword>
<dbReference type="GO" id="GO:0005856">
    <property type="term" value="C:cytoskeleton"/>
    <property type="evidence" value="ECO:0007669"/>
    <property type="project" value="UniProtKB-SubCell"/>
</dbReference>
<evidence type="ECO:0000256" key="3">
    <source>
        <dbReference type="ARBA" id="ARBA00022490"/>
    </source>
</evidence>
<evidence type="ECO:0000256" key="2">
    <source>
        <dbReference type="ARBA" id="ARBA00004316"/>
    </source>
</evidence>
<dbReference type="AlphaFoldDB" id="A0A7S3NWV5"/>
<feature type="compositionally biased region" description="Basic and acidic residues" evidence="7">
    <location>
        <begin position="319"/>
        <end position="343"/>
    </location>
</feature>
<evidence type="ECO:0008006" key="9">
    <source>
        <dbReference type="Google" id="ProtNLM"/>
    </source>
</evidence>
<feature type="compositionally biased region" description="Basic and acidic residues" evidence="7">
    <location>
        <begin position="288"/>
        <end position="309"/>
    </location>
</feature>
<evidence type="ECO:0000256" key="6">
    <source>
        <dbReference type="SAM" id="Coils"/>
    </source>
</evidence>
<protein>
    <recommendedName>
        <fullName evidence="9">Dynein regulatory complex protein 9</fullName>
    </recommendedName>
</protein>
<name>A0A7S3NWV5_EUPCR</name>
<evidence type="ECO:0000256" key="1">
    <source>
        <dbReference type="ARBA" id="ARBA00004245"/>
    </source>
</evidence>
<feature type="coiled-coil region" evidence="6">
    <location>
        <begin position="45"/>
        <end position="98"/>
    </location>
</feature>